<dbReference type="AlphaFoldDB" id="A0A7J7ITB4"/>
<gene>
    <name evidence="3" type="ORF">EB796_024529</name>
</gene>
<protein>
    <submittedName>
        <fullName evidence="3">TBC1D23</fullName>
    </submittedName>
</protein>
<organism evidence="3 4">
    <name type="scientific">Bugula neritina</name>
    <name type="common">Brown bryozoan</name>
    <name type="synonym">Sertularia neritina</name>
    <dbReference type="NCBI Taxonomy" id="10212"/>
    <lineage>
        <taxon>Eukaryota</taxon>
        <taxon>Metazoa</taxon>
        <taxon>Spiralia</taxon>
        <taxon>Lophotrochozoa</taxon>
        <taxon>Bryozoa</taxon>
        <taxon>Gymnolaemata</taxon>
        <taxon>Cheilostomatida</taxon>
        <taxon>Flustrina</taxon>
        <taxon>Buguloidea</taxon>
        <taxon>Bugulidae</taxon>
        <taxon>Bugula</taxon>
    </lineage>
</organism>
<proteinExistence type="predicted"/>
<accession>A0A7J7ITB4</accession>
<feature type="compositionally biased region" description="Low complexity" evidence="1">
    <location>
        <begin position="165"/>
        <end position="175"/>
    </location>
</feature>
<dbReference type="InterPro" id="IPR045799">
    <property type="entry name" value="TBC1D23_C"/>
</dbReference>
<evidence type="ECO:0000313" key="4">
    <source>
        <dbReference type="Proteomes" id="UP000593567"/>
    </source>
</evidence>
<dbReference type="Proteomes" id="UP000593567">
    <property type="component" value="Unassembled WGS sequence"/>
</dbReference>
<dbReference type="OrthoDB" id="73307at2759"/>
<comment type="caution">
    <text evidence="3">The sequence shown here is derived from an EMBL/GenBank/DDBJ whole genome shotgun (WGS) entry which is preliminary data.</text>
</comment>
<reference evidence="3" key="1">
    <citation type="submission" date="2020-06" db="EMBL/GenBank/DDBJ databases">
        <title>Draft genome of Bugula neritina, a colonial animal packing powerful symbionts and potential medicines.</title>
        <authorList>
            <person name="Rayko M."/>
        </authorList>
    </citation>
    <scope>NUCLEOTIDE SEQUENCE [LARGE SCALE GENOMIC DNA]</scope>
    <source>
        <strain evidence="3">Kwan_BN1</strain>
    </source>
</reference>
<keyword evidence="4" id="KW-1185">Reference proteome</keyword>
<name>A0A7J7ITB4_BUGNE</name>
<feature type="domain" description="TBC1" evidence="2">
    <location>
        <begin position="45"/>
        <end position="132"/>
    </location>
</feature>
<evidence type="ECO:0000256" key="1">
    <source>
        <dbReference type="SAM" id="MobiDB-lite"/>
    </source>
</evidence>
<feature type="region of interest" description="Disordered" evidence="1">
    <location>
        <begin position="159"/>
        <end position="196"/>
    </location>
</feature>
<evidence type="ECO:0000313" key="3">
    <source>
        <dbReference type="EMBL" id="KAF6017162.1"/>
    </source>
</evidence>
<dbReference type="Pfam" id="PF19430">
    <property type="entry name" value="TBC1D23_C"/>
    <property type="match status" value="1"/>
</dbReference>
<evidence type="ECO:0000259" key="2">
    <source>
        <dbReference type="Pfam" id="PF19430"/>
    </source>
</evidence>
<dbReference type="CDD" id="cd20788">
    <property type="entry name" value="TBC1D23_C-like"/>
    <property type="match status" value="1"/>
</dbReference>
<sequence>MSELGSKTPCQLTRVKKKLETRKSAQYLVTLEGEGVLDSRSELGTVIDLAEWERKSLIRFHCSCEHIKDNAEFVPSHIMVTDTHLYILRYTDKRDQLVVRCRRPLKTIMKITTKARMGDSVKLQYGSKGRDGTLHITDSDRLHIPDKAGLAISAIKSALLPPSPQRRQSTQPLSSYSKRGRDRRPSLIAEHGQSTPDELDISSLRLNSRRPSTSLINVSADPRPWRGYTADEDEKDSDYITYMRRMSISTADEPVWRVKKTSS</sequence>
<dbReference type="EMBL" id="VXIV02003426">
    <property type="protein sequence ID" value="KAF6017162.1"/>
    <property type="molecule type" value="Genomic_DNA"/>
</dbReference>